<dbReference type="InterPro" id="IPR013427">
    <property type="entry name" value="Haem-bd_dom_put"/>
</dbReference>
<reference evidence="6 7" key="1">
    <citation type="submission" date="2019-02" db="EMBL/GenBank/DDBJ databases">
        <title>Deep-cultivation of Planctomycetes and their phenomic and genomic characterization uncovers novel biology.</title>
        <authorList>
            <person name="Wiegand S."/>
            <person name="Jogler M."/>
            <person name="Boedeker C."/>
            <person name="Pinto D."/>
            <person name="Vollmers J."/>
            <person name="Rivas-Marin E."/>
            <person name="Kohn T."/>
            <person name="Peeters S.H."/>
            <person name="Heuer A."/>
            <person name="Rast P."/>
            <person name="Oberbeckmann S."/>
            <person name="Bunk B."/>
            <person name="Jeske O."/>
            <person name="Meyerdierks A."/>
            <person name="Storesund J.E."/>
            <person name="Kallscheuer N."/>
            <person name="Luecker S."/>
            <person name="Lage O.M."/>
            <person name="Pohl T."/>
            <person name="Merkel B.J."/>
            <person name="Hornburger P."/>
            <person name="Mueller R.-W."/>
            <person name="Bruemmer F."/>
            <person name="Labrenz M."/>
            <person name="Spormann A.M."/>
            <person name="Op den Camp H."/>
            <person name="Overmann J."/>
            <person name="Amann R."/>
            <person name="Jetten M.S.M."/>
            <person name="Mascher T."/>
            <person name="Medema M.H."/>
            <person name="Devos D.P."/>
            <person name="Kaster A.-K."/>
            <person name="Ovreas L."/>
            <person name="Rohde M."/>
            <person name="Galperin M.Y."/>
            <person name="Jogler C."/>
        </authorList>
    </citation>
    <scope>NUCLEOTIDE SEQUENCE [LARGE SCALE GENOMIC DNA]</scope>
    <source>
        <strain evidence="6 7">ETA_A8</strain>
    </source>
</reference>
<dbReference type="EMBL" id="CP036274">
    <property type="protein sequence ID" value="QDU28575.1"/>
    <property type="molecule type" value="Genomic_DNA"/>
</dbReference>
<dbReference type="PANTHER" id="PTHR33546">
    <property type="entry name" value="LARGE, MULTIFUNCTIONAL SECRETED PROTEIN-RELATED"/>
    <property type="match status" value="1"/>
</dbReference>
<name>A0A517YEC2_9BACT</name>
<evidence type="ECO:0000256" key="2">
    <source>
        <dbReference type="ARBA" id="ARBA00022723"/>
    </source>
</evidence>
<dbReference type="GO" id="GO:0009055">
    <property type="term" value="F:electron transfer activity"/>
    <property type="evidence" value="ECO:0007669"/>
    <property type="project" value="InterPro"/>
</dbReference>
<evidence type="ECO:0000256" key="3">
    <source>
        <dbReference type="ARBA" id="ARBA00023004"/>
    </source>
</evidence>
<dbReference type="NCBIfam" id="TIGR02603">
    <property type="entry name" value="CxxCH_TIGR02603"/>
    <property type="match status" value="1"/>
</dbReference>
<keyword evidence="2 4" id="KW-0479">Metal-binding</keyword>
<keyword evidence="7" id="KW-1185">Reference proteome</keyword>
<accession>A0A517YEC2</accession>
<keyword evidence="3 4" id="KW-0408">Iron</keyword>
<keyword evidence="1 4" id="KW-0349">Heme</keyword>
<organism evidence="6 7">
    <name type="scientific">Anatilimnocola aggregata</name>
    <dbReference type="NCBI Taxonomy" id="2528021"/>
    <lineage>
        <taxon>Bacteria</taxon>
        <taxon>Pseudomonadati</taxon>
        <taxon>Planctomycetota</taxon>
        <taxon>Planctomycetia</taxon>
        <taxon>Pirellulales</taxon>
        <taxon>Pirellulaceae</taxon>
        <taxon>Anatilimnocola</taxon>
    </lineage>
</organism>
<dbReference type="InterPro" id="IPR011042">
    <property type="entry name" value="6-blade_b-propeller_TolB-like"/>
</dbReference>
<dbReference type="Gene3D" id="2.120.10.30">
    <property type="entry name" value="TolB, C-terminal domain"/>
    <property type="match status" value="1"/>
</dbReference>
<dbReference type="KEGG" id="aagg:ETAA8_36780"/>
<evidence type="ECO:0000256" key="4">
    <source>
        <dbReference type="PROSITE-ProRule" id="PRU00433"/>
    </source>
</evidence>
<dbReference type="PANTHER" id="PTHR33546:SF1">
    <property type="entry name" value="LARGE, MULTIFUNCTIONAL SECRETED PROTEIN"/>
    <property type="match status" value="1"/>
</dbReference>
<evidence type="ECO:0000259" key="5">
    <source>
        <dbReference type="PROSITE" id="PS51007"/>
    </source>
</evidence>
<dbReference type="GO" id="GO:0020037">
    <property type="term" value="F:heme binding"/>
    <property type="evidence" value="ECO:0007669"/>
    <property type="project" value="InterPro"/>
</dbReference>
<dbReference type="InterPro" id="IPR009056">
    <property type="entry name" value="Cyt_c-like_dom"/>
</dbReference>
<dbReference type="SUPFAM" id="SSF50952">
    <property type="entry name" value="Soluble quinoprotein glucose dehydrogenase"/>
    <property type="match status" value="1"/>
</dbReference>
<dbReference type="PROSITE" id="PS51007">
    <property type="entry name" value="CYTC"/>
    <property type="match status" value="2"/>
</dbReference>
<evidence type="ECO:0000256" key="1">
    <source>
        <dbReference type="ARBA" id="ARBA00022617"/>
    </source>
</evidence>
<dbReference type="Gene3D" id="1.10.760.10">
    <property type="entry name" value="Cytochrome c-like domain"/>
    <property type="match status" value="2"/>
</dbReference>
<sequence length="943" mass="103852">MAATNTAMKQAPFTFVLLLFCMTGALLPAVEPSRELDLPAKQIFSKGPNAYAGEVLEITKGRGAIIGWYVQAKQAEQITVSIEYACERPLDQDYQLSFDGMDRFWKVPVTQKDEWGQVKLGTFRVRAGLPVLVLLVPPSNRKYDHPLRFRKLVLAGETAGNLSLANPPKEPDSPDATPGFGQKLTSLHPALAVHDLRDEALTLRISGMALRGPRELIFTTWDGDLYSFDLTAIPESGPPPFRRIAQGLSEPMGLAVSNGRIFVTEKNEATELLDEDGDGTFETYRCLSHDWPCTTDYHEYLFGAVVKDSQLFFSSSVGMTMRDKDNRQAPLRGSVIQVHVDTGKTDIVAGGLRTPDGIGEGPRGSLLVTDNQGEWLPANKLISVQKGAFYQFRSREPWHPLDRPQATPPAVWLPQGEIANSPTEPILLPANWGPYAGQVVFGDATFGGLQRSFLEEVDGITQGAVFPFSQGFRHLFHRFEFNEAGDLFAGGIARGADKEFIHRVSGLSRIRYTGKEVFEPLAARLRSNGLEVEFTLPLAEGSGWDPAGYYVTRWTYQGTQTYGGAKVLHRRAEVRSATVSDDRRRVFLEIPDLSEGEVLYVRIPESLPSASGLSLWTGEFWFTVNRIPQDHPGVISAAPANMLTTSTPYFRFSEGNAGRVLYRNYCASCHSLDGLKLVGPTFIGLVGSTRKVRDPDSGKMYEVRADAKYLKQSILEPNAQLLEGYPANLMPPVGATLTEKQLGTLISYVTKASDAEFARKEATYARAMNLAWTSSDFPEVGARLTQTKVEPLTLAQGMQAFMKAQCLQCHAVSGVGATVGPDLVESVKKYQGQKLLQQIIEPSSEIHPKYQTQQFLLDNGQVVIGVVLKEDEHAVFVAKNLLTPHELTRIEKSSIEEQGVSKVSAMPNGLLNGLTKTEILEMLKFLEAGPEPIIQPITPTKTK</sequence>
<dbReference type="InterPro" id="IPR011041">
    <property type="entry name" value="Quinoprot_gluc/sorb_DH_b-prop"/>
</dbReference>
<dbReference type="GO" id="GO:0046872">
    <property type="term" value="F:metal ion binding"/>
    <property type="evidence" value="ECO:0007669"/>
    <property type="project" value="UniProtKB-KW"/>
</dbReference>
<dbReference type="OrthoDB" id="176168at2"/>
<dbReference type="Proteomes" id="UP000315017">
    <property type="component" value="Chromosome"/>
</dbReference>
<gene>
    <name evidence="6" type="ORF">ETAA8_36780</name>
</gene>
<protein>
    <submittedName>
        <fullName evidence="6">Cytochrome c</fullName>
    </submittedName>
</protein>
<feature type="domain" description="Cytochrome c" evidence="5">
    <location>
        <begin position="653"/>
        <end position="753"/>
    </location>
</feature>
<evidence type="ECO:0000313" key="7">
    <source>
        <dbReference type="Proteomes" id="UP000315017"/>
    </source>
</evidence>
<proteinExistence type="predicted"/>
<dbReference type="Pfam" id="PF13442">
    <property type="entry name" value="Cytochrome_CBB3"/>
    <property type="match status" value="1"/>
</dbReference>
<feature type="domain" description="Cytochrome c" evidence="5">
    <location>
        <begin position="792"/>
        <end position="930"/>
    </location>
</feature>
<evidence type="ECO:0000313" key="6">
    <source>
        <dbReference type="EMBL" id="QDU28575.1"/>
    </source>
</evidence>
<dbReference type="SUPFAM" id="SSF46626">
    <property type="entry name" value="Cytochrome c"/>
    <property type="match status" value="2"/>
</dbReference>
<dbReference type="AlphaFoldDB" id="A0A517YEC2"/>
<dbReference type="InterPro" id="IPR036909">
    <property type="entry name" value="Cyt_c-like_dom_sf"/>
</dbReference>